<evidence type="ECO:0000256" key="2">
    <source>
        <dbReference type="ARBA" id="ARBA00022692"/>
    </source>
</evidence>
<proteinExistence type="predicted"/>
<dbReference type="GO" id="GO:0071944">
    <property type="term" value="C:cell periphery"/>
    <property type="evidence" value="ECO:0007669"/>
    <property type="project" value="UniProtKB-ARBA"/>
</dbReference>
<feature type="region of interest" description="Disordered" evidence="5">
    <location>
        <begin position="157"/>
        <end position="194"/>
    </location>
</feature>
<name>A0A9P4IW92_9PEZI</name>
<keyword evidence="4 6" id="KW-0472">Membrane</keyword>
<evidence type="ECO:0008006" key="10">
    <source>
        <dbReference type="Google" id="ProtNLM"/>
    </source>
</evidence>
<evidence type="ECO:0000256" key="1">
    <source>
        <dbReference type="ARBA" id="ARBA00004167"/>
    </source>
</evidence>
<evidence type="ECO:0000256" key="6">
    <source>
        <dbReference type="SAM" id="Phobius"/>
    </source>
</evidence>
<comment type="caution">
    <text evidence="8">The sequence shown here is derived from an EMBL/GenBank/DDBJ whole genome shotgun (WGS) entry which is preliminary data.</text>
</comment>
<feature type="chain" id="PRO_5040396124" description="Mid2 domain-containing protein" evidence="7">
    <location>
        <begin position="18"/>
        <end position="310"/>
    </location>
</feature>
<reference evidence="8" key="1">
    <citation type="journal article" date="2020" name="Stud. Mycol.">
        <title>101 Dothideomycetes genomes: a test case for predicting lifestyles and emergence of pathogens.</title>
        <authorList>
            <person name="Haridas S."/>
            <person name="Albert R."/>
            <person name="Binder M."/>
            <person name="Bloem J."/>
            <person name="Labutti K."/>
            <person name="Salamov A."/>
            <person name="Andreopoulos B."/>
            <person name="Baker S."/>
            <person name="Barry K."/>
            <person name="Bills G."/>
            <person name="Bluhm B."/>
            <person name="Cannon C."/>
            <person name="Castanera R."/>
            <person name="Culley D."/>
            <person name="Daum C."/>
            <person name="Ezra D."/>
            <person name="Gonzalez J."/>
            <person name="Henrissat B."/>
            <person name="Kuo A."/>
            <person name="Liang C."/>
            <person name="Lipzen A."/>
            <person name="Lutzoni F."/>
            <person name="Magnuson J."/>
            <person name="Mondo S."/>
            <person name="Nolan M."/>
            <person name="Ohm R."/>
            <person name="Pangilinan J."/>
            <person name="Park H.-J."/>
            <person name="Ramirez L."/>
            <person name="Alfaro M."/>
            <person name="Sun H."/>
            <person name="Tritt A."/>
            <person name="Yoshinaga Y."/>
            <person name="Zwiers L.-H."/>
            <person name="Turgeon B."/>
            <person name="Goodwin S."/>
            <person name="Spatafora J."/>
            <person name="Crous P."/>
            <person name="Grigoriev I."/>
        </authorList>
    </citation>
    <scope>NUCLEOTIDE SEQUENCE</scope>
    <source>
        <strain evidence="8">CBS 260.36</strain>
    </source>
</reference>
<feature type="transmembrane region" description="Helical" evidence="6">
    <location>
        <begin position="200"/>
        <end position="224"/>
    </location>
</feature>
<feature type="signal peptide" evidence="7">
    <location>
        <begin position="1"/>
        <end position="17"/>
    </location>
</feature>
<comment type="subcellular location">
    <subcellularLocation>
        <location evidence="1">Membrane</location>
        <topology evidence="1">Single-pass membrane protein</topology>
    </subcellularLocation>
</comment>
<accession>A0A9P4IW92</accession>
<keyword evidence="2 6" id="KW-0812">Transmembrane</keyword>
<evidence type="ECO:0000256" key="3">
    <source>
        <dbReference type="ARBA" id="ARBA00022989"/>
    </source>
</evidence>
<dbReference type="GO" id="GO:0016020">
    <property type="term" value="C:membrane"/>
    <property type="evidence" value="ECO:0007669"/>
    <property type="project" value="UniProtKB-SubCell"/>
</dbReference>
<dbReference type="PANTHER" id="PTHR15549">
    <property type="entry name" value="PAIRED IMMUNOGLOBULIN-LIKE TYPE 2 RECEPTOR"/>
    <property type="match status" value="1"/>
</dbReference>
<gene>
    <name evidence="8" type="ORF">K461DRAFT_316381</name>
</gene>
<protein>
    <recommendedName>
        <fullName evidence="10">Mid2 domain-containing protein</fullName>
    </recommendedName>
</protein>
<sequence>MLALLLYAATWLLPVHATARCYFPDGTTLQGPEFVPCNSFNSSNSYCCGAGRVENASAGIYPDACLPNGLCSGHASGALYWREGCSNPDWPEDVCPRNVCEDPSENDINGNAPMTPCDGTNSSSTWCCGANTTSCCGKGSPSEITLRPTLVAVISSTTSSTSPSSTSTSSATQSSSPPSSSSTQTSTSSQASGLSTGAKAGIGVGVALGAVLAFAGLIFFVLAWRRKKQSYSFPDNKTRYTGQQAEYAQTYSLSSSGPEQAYAHYKDAPVEMDSGPGAYELDPTHTTDSQIHQLPDSLPSGHNTGKGEKR</sequence>
<dbReference type="Proteomes" id="UP000799439">
    <property type="component" value="Unassembled WGS sequence"/>
</dbReference>
<evidence type="ECO:0000313" key="8">
    <source>
        <dbReference type="EMBL" id="KAF2147903.1"/>
    </source>
</evidence>
<organism evidence="8 9">
    <name type="scientific">Myriangium duriaei CBS 260.36</name>
    <dbReference type="NCBI Taxonomy" id="1168546"/>
    <lineage>
        <taxon>Eukaryota</taxon>
        <taxon>Fungi</taxon>
        <taxon>Dikarya</taxon>
        <taxon>Ascomycota</taxon>
        <taxon>Pezizomycotina</taxon>
        <taxon>Dothideomycetes</taxon>
        <taxon>Dothideomycetidae</taxon>
        <taxon>Myriangiales</taxon>
        <taxon>Myriangiaceae</taxon>
        <taxon>Myriangium</taxon>
    </lineage>
</organism>
<dbReference type="EMBL" id="ML996094">
    <property type="protein sequence ID" value="KAF2147903.1"/>
    <property type="molecule type" value="Genomic_DNA"/>
</dbReference>
<keyword evidence="9" id="KW-1185">Reference proteome</keyword>
<keyword evidence="7" id="KW-0732">Signal</keyword>
<evidence type="ECO:0000256" key="4">
    <source>
        <dbReference type="ARBA" id="ARBA00023136"/>
    </source>
</evidence>
<evidence type="ECO:0000256" key="7">
    <source>
        <dbReference type="SAM" id="SignalP"/>
    </source>
</evidence>
<evidence type="ECO:0000256" key="5">
    <source>
        <dbReference type="SAM" id="MobiDB-lite"/>
    </source>
</evidence>
<dbReference type="AlphaFoldDB" id="A0A9P4IW92"/>
<keyword evidence="3 6" id="KW-1133">Transmembrane helix</keyword>
<evidence type="ECO:0000313" key="9">
    <source>
        <dbReference type="Proteomes" id="UP000799439"/>
    </source>
</evidence>
<dbReference type="InterPro" id="IPR051694">
    <property type="entry name" value="Immunoregulatory_rcpt-like"/>
</dbReference>
<dbReference type="OrthoDB" id="5215637at2759"/>
<feature type="region of interest" description="Disordered" evidence="5">
    <location>
        <begin position="269"/>
        <end position="310"/>
    </location>
</feature>